<feature type="region of interest" description="Disordered" evidence="1">
    <location>
        <begin position="1"/>
        <end position="40"/>
    </location>
</feature>
<evidence type="ECO:0000256" key="1">
    <source>
        <dbReference type="SAM" id="MobiDB-lite"/>
    </source>
</evidence>
<organism evidence="2 3">
    <name type="scientific">Streptomyces rimosus subsp. rimosus</name>
    <dbReference type="NCBI Taxonomy" id="132474"/>
    <lineage>
        <taxon>Bacteria</taxon>
        <taxon>Bacillati</taxon>
        <taxon>Actinomycetota</taxon>
        <taxon>Actinomycetes</taxon>
        <taxon>Kitasatosporales</taxon>
        <taxon>Streptomycetaceae</taxon>
        <taxon>Streptomyces</taxon>
    </lineage>
</organism>
<dbReference type="Gene3D" id="3.20.20.80">
    <property type="entry name" value="Glycosidases"/>
    <property type="match status" value="1"/>
</dbReference>
<evidence type="ECO:0000313" key="2">
    <source>
        <dbReference type="EMBL" id="UNZ05243.1"/>
    </source>
</evidence>
<feature type="compositionally biased region" description="Basic and acidic residues" evidence="1">
    <location>
        <begin position="1"/>
        <end position="14"/>
    </location>
</feature>
<name>A0ABY3Z664_STRRM</name>
<reference evidence="2 3" key="1">
    <citation type="submission" date="2022-03" db="EMBL/GenBank/DDBJ databases">
        <title>Complete genome of Streptomyces rimosus ssp. rimosus R7 (=ATCC 10970).</title>
        <authorList>
            <person name="Beganovic S."/>
            <person name="Ruckert C."/>
            <person name="Busche T."/>
            <person name="Kalinowski J."/>
            <person name="Wittmann C."/>
        </authorList>
    </citation>
    <scope>NUCLEOTIDE SEQUENCE [LARGE SCALE GENOMIC DNA]</scope>
    <source>
        <strain evidence="2 3">R7</strain>
    </source>
</reference>
<gene>
    <name evidence="2" type="ORF">SRIMR7_24100</name>
</gene>
<accession>A0ABY3Z664</accession>
<sequence>MREDVGNDVRENVKGSDVTTSAGTASSPSPLWPTGPDSVPRMGANYTPRTGWFHHWLDFDLDDVRRDLDALATLGLDHVRVFALWPVFQPNRSFVRPRAVEQLGQLVDAAAQCGLDVAVDALQGHLSSFDFVPSWLRTWHRRNLFTDPDAVDGAARYLETLASALAGRPNFLGMTLGNEVNQFSGPPHPDPDPCTYEEAGQWLTRLLEVCERAAPGRLHTHAEYDAVWFQDGHPFTPAQAARLGRATTIHSWVFNGTAQRHGYEGTATVRLAEYLIELATAWADDPARPVWLQEVGAPAPLVPPEQAAAFATATVGNALTCERLSGITWWCSHDVSRELADFPELEYGLGLLTSDGEVKPAGRALAEAAARLRAEPPRPVRRTTALVLDAGEEATAPHRSVCAPGGPFFEAWVRLADQGVRAAAVLAGRVRDAVYLESRGITEVVRPSDVK</sequence>
<dbReference type="InterPro" id="IPR017853">
    <property type="entry name" value="GH"/>
</dbReference>
<keyword evidence="3" id="KW-1185">Reference proteome</keyword>
<evidence type="ECO:0008006" key="4">
    <source>
        <dbReference type="Google" id="ProtNLM"/>
    </source>
</evidence>
<protein>
    <recommendedName>
        <fullName evidence="4">Glycosyl hydrolase</fullName>
    </recommendedName>
</protein>
<evidence type="ECO:0000313" key="3">
    <source>
        <dbReference type="Proteomes" id="UP000829494"/>
    </source>
</evidence>
<dbReference type="SUPFAM" id="SSF51445">
    <property type="entry name" value="(Trans)glycosidases"/>
    <property type="match status" value="1"/>
</dbReference>
<proteinExistence type="predicted"/>
<feature type="compositionally biased region" description="Low complexity" evidence="1">
    <location>
        <begin position="19"/>
        <end position="29"/>
    </location>
</feature>
<dbReference type="EMBL" id="CP094298">
    <property type="protein sequence ID" value="UNZ05243.1"/>
    <property type="molecule type" value="Genomic_DNA"/>
</dbReference>
<dbReference type="Proteomes" id="UP000829494">
    <property type="component" value="Chromosome"/>
</dbReference>